<dbReference type="Proteomes" id="UP000603453">
    <property type="component" value="Unassembled WGS sequence"/>
</dbReference>
<dbReference type="OrthoDB" id="2443140at2759"/>
<gene>
    <name evidence="2" type="ORF">INT47_011225</name>
</gene>
<feature type="compositionally biased region" description="Polar residues" evidence="1">
    <location>
        <begin position="717"/>
        <end position="732"/>
    </location>
</feature>
<dbReference type="AlphaFoldDB" id="A0A8H7RNR7"/>
<feature type="compositionally biased region" description="Acidic residues" evidence="1">
    <location>
        <begin position="733"/>
        <end position="744"/>
    </location>
</feature>
<accession>A0A8H7RNR7</accession>
<keyword evidence="3" id="KW-1185">Reference proteome</keyword>
<dbReference type="EMBL" id="JAEPRD010000004">
    <property type="protein sequence ID" value="KAG2213076.1"/>
    <property type="molecule type" value="Genomic_DNA"/>
</dbReference>
<feature type="compositionally biased region" description="Basic and acidic residues" evidence="1">
    <location>
        <begin position="496"/>
        <end position="505"/>
    </location>
</feature>
<reference evidence="2" key="1">
    <citation type="submission" date="2020-12" db="EMBL/GenBank/DDBJ databases">
        <title>Metabolic potential, ecology and presence of endohyphal bacteria is reflected in genomic diversity of Mucoromycotina.</title>
        <authorList>
            <person name="Muszewska A."/>
            <person name="Okrasinska A."/>
            <person name="Steczkiewicz K."/>
            <person name="Drgas O."/>
            <person name="Orlowska M."/>
            <person name="Perlinska-Lenart U."/>
            <person name="Aleksandrzak-Piekarczyk T."/>
            <person name="Szatraj K."/>
            <person name="Zielenkiewicz U."/>
            <person name="Pilsyk S."/>
            <person name="Malc E."/>
            <person name="Mieczkowski P."/>
            <person name="Kruszewska J.S."/>
            <person name="Biernat P."/>
            <person name="Pawlowska J."/>
        </authorList>
    </citation>
    <scope>NUCLEOTIDE SEQUENCE</scope>
    <source>
        <strain evidence="2">WA0000017839</strain>
    </source>
</reference>
<proteinExistence type="predicted"/>
<feature type="compositionally biased region" description="Low complexity" evidence="1">
    <location>
        <begin position="745"/>
        <end position="767"/>
    </location>
</feature>
<sequence length="982" mass="106047">MTPPRVTTVRATTEFLKHIPCKSTSLYTSTKLTTVFHKYRKFLTSKNTSVSAALSNVDISINDSKTSAALSRSGSLHHTKNGDTFTTTTRTRTGSKLITSLAISKTSKDNKAVATITIIHEPVVTSDPAYSISLNASTLRDIIYSVTKSTSTGSPTVTSSNNCEHTRILEANHSFLNISTASRFLCTNSEATTTKATPTSFPVITFKRSSNSGTRISSAKNTRKFPATVHVYHPIATITNHSTAKDIYSKSSKITPVAIKTSEATLSKNSNLIAASILAFIAVNNSISNTLTSSIPPFIATGMTSPTKTTFSKSNYFPTKTTRISSAAANGFFSATQVSSHSIIKTTKTTVGSDTSTKPIYSSTITPGSSKVVFDTYLSPTNILLSTITNNSFQIIKVPDFSAVKISDSSTYTFRRYTASPSNTFCKDPVDRPIVTTSDIPYASIINAPSMNATDCSYTTKSDALYTASTGSLGIAPTSATKNIPSNFPVTATHTMRPDSMKEPYETTSTYPTVLSYSLSAGNGPHSTTTTNSSMVVLASPTGVSSKEDYTSDNEKVTIPSIIKSEASDTISHSYTSRAATSSTVMYSENSSTAYMHLPTLAHRPIPSDTTISNPTTNATGTLTTTDTLATTSTTTTADTVATIDTSTTTDTVTTTTFAIATTIDKATITDTKSTTETQMTTAMQDNTLYTYKYETLSWLSQSFYYNTKGTTTFLEHTKTRGSTQPSMTSEEAWSEDLESENESDSSTISNSSGNDSPSNISSGTSSTEEVQNIFECPQFITPNDDVTVPDSSRFTYLRILHLPYDVLLDNSIMSTALAQDIPIVFSHALAMSANNFIVISIAKSNSSINNNQARNRSDDPAVIVTMAVPPEVVEPLQTLVSTPDSKLYTLSLGQLPTMIDRTYPVAKELKDFNQLISKEPPSNRISSYAAGTIAGIKYYRQRKSKKEKIMKEQHIMFADSILSPITQSWVPVPYQDLNTRT</sequence>
<feature type="region of interest" description="Disordered" evidence="1">
    <location>
        <begin position="486"/>
        <end position="507"/>
    </location>
</feature>
<evidence type="ECO:0000313" key="3">
    <source>
        <dbReference type="Proteomes" id="UP000603453"/>
    </source>
</evidence>
<feature type="region of interest" description="Disordered" evidence="1">
    <location>
        <begin position="717"/>
        <end position="768"/>
    </location>
</feature>
<evidence type="ECO:0000313" key="2">
    <source>
        <dbReference type="EMBL" id="KAG2213076.1"/>
    </source>
</evidence>
<name>A0A8H7RNR7_9FUNG</name>
<comment type="caution">
    <text evidence="2">The sequence shown here is derived from an EMBL/GenBank/DDBJ whole genome shotgun (WGS) entry which is preliminary data.</text>
</comment>
<protein>
    <submittedName>
        <fullName evidence="2">Uncharacterized protein</fullName>
    </submittedName>
</protein>
<evidence type="ECO:0000256" key="1">
    <source>
        <dbReference type="SAM" id="MobiDB-lite"/>
    </source>
</evidence>
<organism evidence="2 3">
    <name type="scientific">Mucor saturninus</name>
    <dbReference type="NCBI Taxonomy" id="64648"/>
    <lineage>
        <taxon>Eukaryota</taxon>
        <taxon>Fungi</taxon>
        <taxon>Fungi incertae sedis</taxon>
        <taxon>Mucoromycota</taxon>
        <taxon>Mucoromycotina</taxon>
        <taxon>Mucoromycetes</taxon>
        <taxon>Mucorales</taxon>
        <taxon>Mucorineae</taxon>
        <taxon>Mucoraceae</taxon>
        <taxon>Mucor</taxon>
    </lineage>
</organism>